<evidence type="ECO:0000313" key="1">
    <source>
        <dbReference type="EMBL" id="KAG7468772.1"/>
    </source>
</evidence>
<keyword evidence="2" id="KW-1185">Reference proteome</keyword>
<sequence>MEDMERGNTRDTDALGTVLSVCRSLPRTSSDCGVCAGPCSSSHVSSRFQRLSSFLTGFCFTCLKKDGDTFRKKDLNPGFTCHHEE</sequence>
<evidence type="ECO:0000313" key="2">
    <source>
        <dbReference type="Proteomes" id="UP000693946"/>
    </source>
</evidence>
<proteinExistence type="predicted"/>
<accession>A0AAV6PNB5</accession>
<organism evidence="1 2">
    <name type="scientific">Solea senegalensis</name>
    <name type="common">Senegalese sole</name>
    <dbReference type="NCBI Taxonomy" id="28829"/>
    <lineage>
        <taxon>Eukaryota</taxon>
        <taxon>Metazoa</taxon>
        <taxon>Chordata</taxon>
        <taxon>Craniata</taxon>
        <taxon>Vertebrata</taxon>
        <taxon>Euteleostomi</taxon>
        <taxon>Actinopterygii</taxon>
        <taxon>Neopterygii</taxon>
        <taxon>Teleostei</taxon>
        <taxon>Neoteleostei</taxon>
        <taxon>Acanthomorphata</taxon>
        <taxon>Carangaria</taxon>
        <taxon>Pleuronectiformes</taxon>
        <taxon>Pleuronectoidei</taxon>
        <taxon>Soleidae</taxon>
        <taxon>Solea</taxon>
    </lineage>
</organism>
<name>A0AAV6PNB5_SOLSE</name>
<reference evidence="1 2" key="1">
    <citation type="journal article" date="2021" name="Sci. Rep.">
        <title>Chromosome anchoring in Senegalese sole (Solea senegalensis) reveals sex-associated markers and genome rearrangements in flatfish.</title>
        <authorList>
            <person name="Guerrero-Cozar I."/>
            <person name="Gomez-Garrido J."/>
            <person name="Berbel C."/>
            <person name="Martinez-Blanch J.F."/>
            <person name="Alioto T."/>
            <person name="Claros M.G."/>
            <person name="Gagnaire P.A."/>
            <person name="Manchado M."/>
        </authorList>
    </citation>
    <scope>NUCLEOTIDE SEQUENCE [LARGE SCALE GENOMIC DNA]</scope>
    <source>
        <strain evidence="1">Sse05_10M</strain>
    </source>
</reference>
<dbReference type="AlphaFoldDB" id="A0AAV6PNB5"/>
<dbReference type="EMBL" id="JAGKHQ010000445">
    <property type="protein sequence ID" value="KAG7468772.1"/>
    <property type="molecule type" value="Genomic_DNA"/>
</dbReference>
<comment type="caution">
    <text evidence="1">The sequence shown here is derived from an EMBL/GenBank/DDBJ whole genome shotgun (WGS) entry which is preliminary data.</text>
</comment>
<protein>
    <submittedName>
        <fullName evidence="1">Uncharacterized protein</fullName>
    </submittedName>
</protein>
<dbReference type="Proteomes" id="UP000693946">
    <property type="component" value="Unassembled WGS sequence"/>
</dbReference>
<gene>
    <name evidence="1" type="ORF">JOB18_035745</name>
</gene>